<dbReference type="Pfam" id="PF18146">
    <property type="entry name" value="CinA_KH"/>
    <property type="match status" value="1"/>
</dbReference>
<dbReference type="RefSeq" id="WP_068136919.1">
    <property type="nucleotide sequence ID" value="NZ_CP042914.1"/>
</dbReference>
<dbReference type="PIRSF" id="PIRSF006728">
    <property type="entry name" value="CinA"/>
    <property type="match status" value="1"/>
</dbReference>
<dbReference type="SUPFAM" id="SSF53218">
    <property type="entry name" value="Molybdenum cofactor biosynthesis proteins"/>
    <property type="match status" value="1"/>
</dbReference>
<dbReference type="InterPro" id="IPR041424">
    <property type="entry name" value="CinA_KH"/>
</dbReference>
<dbReference type="Gene3D" id="3.40.980.10">
    <property type="entry name" value="MoaB/Mog-like domain"/>
    <property type="match status" value="1"/>
</dbReference>
<dbReference type="InterPro" id="IPR050101">
    <property type="entry name" value="CinA"/>
</dbReference>
<dbReference type="AlphaFoldDB" id="A0A5B9QPT4"/>
<dbReference type="CDD" id="cd00885">
    <property type="entry name" value="cinA"/>
    <property type="match status" value="1"/>
</dbReference>
<reference evidence="2 3" key="1">
    <citation type="submission" date="2019-08" db="EMBL/GenBank/DDBJ databases">
        <title>Deep-cultivation of Planctomycetes and their phenomic and genomic characterization uncovers novel biology.</title>
        <authorList>
            <person name="Wiegand S."/>
            <person name="Jogler M."/>
            <person name="Boedeker C."/>
            <person name="Pinto D."/>
            <person name="Vollmers J."/>
            <person name="Rivas-Marin E."/>
            <person name="Kohn T."/>
            <person name="Peeters S.H."/>
            <person name="Heuer A."/>
            <person name="Rast P."/>
            <person name="Oberbeckmann S."/>
            <person name="Bunk B."/>
            <person name="Jeske O."/>
            <person name="Meyerdierks A."/>
            <person name="Storesund J.E."/>
            <person name="Kallscheuer N."/>
            <person name="Luecker S."/>
            <person name="Lage O.M."/>
            <person name="Pohl T."/>
            <person name="Merkel B.J."/>
            <person name="Hornburger P."/>
            <person name="Mueller R.-W."/>
            <person name="Bruemmer F."/>
            <person name="Labrenz M."/>
            <person name="Spormann A.M."/>
            <person name="Op den Camp H."/>
            <person name="Overmann J."/>
            <person name="Amann R."/>
            <person name="Jetten M.S.M."/>
            <person name="Mascher T."/>
            <person name="Medema M.H."/>
            <person name="Devos D.P."/>
            <person name="Kaster A.-K."/>
            <person name="Ovreas L."/>
            <person name="Rohde M."/>
            <person name="Galperin M.Y."/>
            <person name="Jogler C."/>
        </authorList>
    </citation>
    <scope>NUCLEOTIDE SEQUENCE [LARGE SCALE GENOMIC DNA]</scope>
    <source>
        <strain evidence="2 3">UC8</strain>
    </source>
</reference>
<dbReference type="PANTHER" id="PTHR13939">
    <property type="entry name" value="NICOTINAMIDE-NUCLEOTIDE AMIDOHYDROLASE PNCC"/>
    <property type="match status" value="1"/>
</dbReference>
<dbReference type="InterPro" id="IPR036425">
    <property type="entry name" value="MoaB/Mog-like_dom_sf"/>
</dbReference>
<dbReference type="Proteomes" id="UP000325286">
    <property type="component" value="Chromosome"/>
</dbReference>
<keyword evidence="3" id="KW-1185">Reference proteome</keyword>
<accession>A0A5B9QPT4</accession>
<dbReference type="InterPro" id="IPR008135">
    <property type="entry name" value="Competence-induced_CinA"/>
</dbReference>
<dbReference type="PANTHER" id="PTHR13939:SF0">
    <property type="entry name" value="NMN AMIDOHYDROLASE-LIKE PROTEIN YFAY"/>
    <property type="match status" value="1"/>
</dbReference>
<dbReference type="KEGG" id="rul:UC8_15200"/>
<dbReference type="OrthoDB" id="9801454at2"/>
<organism evidence="2 3">
    <name type="scientific">Roseimaritima ulvae</name>
    <dbReference type="NCBI Taxonomy" id="980254"/>
    <lineage>
        <taxon>Bacteria</taxon>
        <taxon>Pseudomonadati</taxon>
        <taxon>Planctomycetota</taxon>
        <taxon>Planctomycetia</taxon>
        <taxon>Pirellulales</taxon>
        <taxon>Pirellulaceae</taxon>
        <taxon>Roseimaritima</taxon>
    </lineage>
</organism>
<name>A0A5B9QPT4_9BACT</name>
<dbReference type="SMART" id="SM00852">
    <property type="entry name" value="MoCF_biosynth"/>
    <property type="match status" value="1"/>
</dbReference>
<proteinExistence type="predicted"/>
<feature type="domain" description="MoaB/Mog" evidence="1">
    <location>
        <begin position="5"/>
        <end position="177"/>
    </location>
</feature>
<protein>
    <submittedName>
        <fullName evidence="2">Competence-damage inducible protein</fullName>
    </submittedName>
</protein>
<dbReference type="InterPro" id="IPR001453">
    <property type="entry name" value="MoaB/Mog_dom"/>
</dbReference>
<gene>
    <name evidence="2" type="primary">cinA_1</name>
    <name evidence="2" type="ORF">UC8_15200</name>
</gene>
<sequence length="408" mass="44440">MLTAEVIAIGDEMTTGARIDTNSAWLSQQLALLGIRTLFQTTVADDHAAGVQAFQIAAGRANVVVATGGLGPTRDDLTREVLADVIDQPLEFRQDVMDTIAAMFTRRSRTMPERNRAQAMFPVGSRVIPNPQGTAPGLDVSVPQPERAATRVFALPGVPAEMRQMFDATVRTRLIDEVGAGRRTIRQHVVKCFGVGESEMESRLGDMIARDRQPSVGITVSRATISLRITADGESEADALRQIEQTRDEIYRLVPEFIFGEGETFELQHAVAAGLTRRNERLLTVELGAACPLSQWMAEVPSAPQVYRGGLFAPDLPAVLGAPVRPDTLDAGLQQLADRAAAEWVLVVDRYPTIPQTDQPLPAFPVALTLWQRGGDELHQRSLELGGHPDIIQARIAKAALDFCRTLL</sequence>
<evidence type="ECO:0000259" key="1">
    <source>
        <dbReference type="SMART" id="SM00852"/>
    </source>
</evidence>
<evidence type="ECO:0000313" key="2">
    <source>
        <dbReference type="EMBL" id="QEG39525.1"/>
    </source>
</evidence>
<dbReference type="EMBL" id="CP042914">
    <property type="protein sequence ID" value="QEG39525.1"/>
    <property type="molecule type" value="Genomic_DNA"/>
</dbReference>
<evidence type="ECO:0000313" key="3">
    <source>
        <dbReference type="Proteomes" id="UP000325286"/>
    </source>
</evidence>
<dbReference type="Pfam" id="PF00994">
    <property type="entry name" value="MoCF_biosynth"/>
    <property type="match status" value="1"/>
</dbReference>
<dbReference type="Gene3D" id="3.30.70.2860">
    <property type="match status" value="1"/>
</dbReference>